<dbReference type="InterPro" id="IPR036388">
    <property type="entry name" value="WH-like_DNA-bd_sf"/>
</dbReference>
<evidence type="ECO:0000256" key="1">
    <source>
        <dbReference type="SAM" id="MobiDB-lite"/>
    </source>
</evidence>
<proteinExistence type="predicted"/>
<sequence length="213" mass="23151">MKHHHFWGSAEHPAFALRAMRGGGDETFGRGGRGGHRGFGGDGGSRFGSRHGDGERGGGRGRRRMFEGGELRLVILLLLESEPRHGYDVIREIETRTGGAYAPSPGIVYPTLTLLEELGQVEVQPTEGAKKLYAITDAGKAHLTENRKEAEAALARFEELRARSAGVDTGPVFRAMGNLKAVLQQRLAGAPDKELLFQVADLIDEAARKIERL</sequence>
<feature type="compositionally biased region" description="Gly residues" evidence="1">
    <location>
        <begin position="29"/>
        <end position="46"/>
    </location>
</feature>
<dbReference type="InterPro" id="IPR005149">
    <property type="entry name" value="Tscrpt_reg_PadR_N"/>
</dbReference>
<dbReference type="RefSeq" id="WP_142861290.1">
    <property type="nucleotide sequence ID" value="NZ_VJMF01000001.1"/>
</dbReference>
<evidence type="ECO:0000313" key="4">
    <source>
        <dbReference type="Proteomes" id="UP000316781"/>
    </source>
</evidence>
<dbReference type="PANTHER" id="PTHR43252:SF7">
    <property type="entry name" value="TRANSCRIPTIONAL REGULATOR YQJI"/>
    <property type="match status" value="1"/>
</dbReference>
<name>A0A549T945_METSR</name>
<dbReference type="InterPro" id="IPR036390">
    <property type="entry name" value="WH_DNA-bd_sf"/>
</dbReference>
<dbReference type="SUPFAM" id="SSF46785">
    <property type="entry name" value="Winged helix' DNA-binding domain"/>
    <property type="match status" value="1"/>
</dbReference>
<evidence type="ECO:0000313" key="3">
    <source>
        <dbReference type="EMBL" id="TRL38392.1"/>
    </source>
</evidence>
<dbReference type="PANTHER" id="PTHR43252">
    <property type="entry name" value="TRANSCRIPTIONAL REGULATOR YQJI"/>
    <property type="match status" value="1"/>
</dbReference>
<feature type="domain" description="Transcription regulator PadR N-terminal" evidence="2">
    <location>
        <begin position="75"/>
        <end position="144"/>
    </location>
</feature>
<dbReference type="Proteomes" id="UP000316781">
    <property type="component" value="Unassembled WGS sequence"/>
</dbReference>
<dbReference type="Gene3D" id="1.10.10.10">
    <property type="entry name" value="Winged helix-like DNA-binding domain superfamily/Winged helix DNA-binding domain"/>
    <property type="match status" value="1"/>
</dbReference>
<protein>
    <submittedName>
        <fullName evidence="3">PadR family transcriptional regulator</fullName>
    </submittedName>
</protein>
<accession>A0A549T945</accession>
<organism evidence="3 4">
    <name type="scientific">Methylosinus sporium</name>
    <dbReference type="NCBI Taxonomy" id="428"/>
    <lineage>
        <taxon>Bacteria</taxon>
        <taxon>Pseudomonadati</taxon>
        <taxon>Pseudomonadota</taxon>
        <taxon>Alphaproteobacteria</taxon>
        <taxon>Hyphomicrobiales</taxon>
        <taxon>Methylocystaceae</taxon>
        <taxon>Methylosinus</taxon>
    </lineage>
</organism>
<evidence type="ECO:0000259" key="2">
    <source>
        <dbReference type="Pfam" id="PF03551"/>
    </source>
</evidence>
<gene>
    <name evidence="3" type="ORF">FM996_00025</name>
</gene>
<comment type="caution">
    <text evidence="3">The sequence shown here is derived from an EMBL/GenBank/DDBJ whole genome shotgun (WGS) entry which is preliminary data.</text>
</comment>
<feature type="region of interest" description="Disordered" evidence="1">
    <location>
        <begin position="26"/>
        <end position="63"/>
    </location>
</feature>
<dbReference type="AlphaFoldDB" id="A0A549T945"/>
<reference evidence="3 4" key="1">
    <citation type="submission" date="2019-07" db="EMBL/GenBank/DDBJ databases">
        <title>Ln-dependent methylotrophs.</title>
        <authorList>
            <person name="Tani A."/>
        </authorList>
    </citation>
    <scope>NUCLEOTIDE SEQUENCE [LARGE SCALE GENOMIC DNA]</scope>
    <source>
        <strain evidence="3 4">SM89A</strain>
    </source>
</reference>
<feature type="compositionally biased region" description="Basic and acidic residues" evidence="1">
    <location>
        <begin position="50"/>
        <end position="63"/>
    </location>
</feature>
<dbReference type="EMBL" id="VJMF01000001">
    <property type="protein sequence ID" value="TRL38392.1"/>
    <property type="molecule type" value="Genomic_DNA"/>
</dbReference>
<dbReference type="Pfam" id="PF03551">
    <property type="entry name" value="PadR"/>
    <property type="match status" value="1"/>
</dbReference>